<comment type="caution">
    <text evidence="2">The sequence shown here is derived from an EMBL/GenBank/DDBJ whole genome shotgun (WGS) entry which is preliminary data.</text>
</comment>
<accession>A0A7X0D8S1</accession>
<dbReference type="AlphaFoldDB" id="A0A7X0D8S1"/>
<reference evidence="2 3" key="1">
    <citation type="submission" date="2020-08" db="EMBL/GenBank/DDBJ databases">
        <title>Sequencing the genomes of 1000 actinobacteria strains.</title>
        <authorList>
            <person name="Klenk H.-P."/>
        </authorList>
    </citation>
    <scope>NUCLEOTIDE SEQUENCE [LARGE SCALE GENOMIC DNA]</scope>
    <source>
        <strain evidence="2 3">DSM 46659</strain>
    </source>
</reference>
<sequence>MASAHHRPTPLVNTITSGSAAMPSAHPTRTPAHSMGMKGNGW</sequence>
<proteinExistence type="predicted"/>
<organism evidence="2 3">
    <name type="scientific">Nocardiopsis mwathae</name>
    <dbReference type="NCBI Taxonomy" id="1472723"/>
    <lineage>
        <taxon>Bacteria</taxon>
        <taxon>Bacillati</taxon>
        <taxon>Actinomycetota</taxon>
        <taxon>Actinomycetes</taxon>
        <taxon>Streptosporangiales</taxon>
        <taxon>Nocardiopsidaceae</taxon>
        <taxon>Nocardiopsis</taxon>
    </lineage>
</organism>
<evidence type="ECO:0000313" key="3">
    <source>
        <dbReference type="Proteomes" id="UP000546642"/>
    </source>
</evidence>
<name>A0A7X0D8S1_9ACTN</name>
<protein>
    <submittedName>
        <fullName evidence="2">Uncharacterized protein</fullName>
    </submittedName>
</protein>
<gene>
    <name evidence="2" type="ORF">HNR23_005116</name>
</gene>
<dbReference type="EMBL" id="JACHDS010000001">
    <property type="protein sequence ID" value="MBB6175056.1"/>
    <property type="molecule type" value="Genomic_DNA"/>
</dbReference>
<feature type="region of interest" description="Disordered" evidence="1">
    <location>
        <begin position="1"/>
        <end position="42"/>
    </location>
</feature>
<evidence type="ECO:0000256" key="1">
    <source>
        <dbReference type="SAM" id="MobiDB-lite"/>
    </source>
</evidence>
<keyword evidence="3" id="KW-1185">Reference proteome</keyword>
<evidence type="ECO:0000313" key="2">
    <source>
        <dbReference type="EMBL" id="MBB6175056.1"/>
    </source>
</evidence>
<dbReference type="Proteomes" id="UP000546642">
    <property type="component" value="Unassembled WGS sequence"/>
</dbReference>